<reference evidence="1 2" key="1">
    <citation type="journal article" date="2019" name="Int. J. Syst. Evol. Microbiol.">
        <title>The Global Catalogue of Microorganisms (GCM) 10K type strain sequencing project: providing services to taxonomists for standard genome sequencing and annotation.</title>
        <authorList>
            <consortium name="The Broad Institute Genomics Platform"/>
            <consortium name="The Broad Institute Genome Sequencing Center for Infectious Disease"/>
            <person name="Wu L."/>
            <person name="Ma J."/>
        </authorList>
    </citation>
    <scope>NUCLEOTIDE SEQUENCE [LARGE SCALE GENOMIC DNA]</scope>
    <source>
        <strain evidence="1 2">WLHS5</strain>
    </source>
</reference>
<dbReference type="InterPro" id="IPR050793">
    <property type="entry name" value="CMP-NeuNAc_synthase"/>
</dbReference>
<dbReference type="RefSeq" id="WP_250141630.1">
    <property type="nucleotide sequence ID" value="NZ_JALIQP010000004.1"/>
</dbReference>
<accession>A0ABD5PNW4</accession>
<dbReference type="GO" id="GO:0016779">
    <property type="term" value="F:nucleotidyltransferase activity"/>
    <property type="evidence" value="ECO:0007669"/>
    <property type="project" value="UniProtKB-KW"/>
</dbReference>
<dbReference type="SUPFAM" id="SSF53448">
    <property type="entry name" value="Nucleotide-diphospho-sugar transferases"/>
    <property type="match status" value="1"/>
</dbReference>
<gene>
    <name evidence="1" type="ORF">ACFO5R_09850</name>
</gene>
<keyword evidence="1" id="KW-0548">Nucleotidyltransferase</keyword>
<keyword evidence="1" id="KW-0808">Transferase</keyword>
<dbReference type="Gene3D" id="3.90.550.10">
    <property type="entry name" value="Spore Coat Polysaccharide Biosynthesis Protein SpsA, Chain A"/>
    <property type="match status" value="1"/>
</dbReference>
<dbReference type="InterPro" id="IPR029044">
    <property type="entry name" value="Nucleotide-diphossugar_trans"/>
</dbReference>
<dbReference type="PANTHER" id="PTHR21485">
    <property type="entry name" value="HAD SUPERFAMILY MEMBERS CMAS AND KDSC"/>
    <property type="match status" value="1"/>
</dbReference>
<evidence type="ECO:0000313" key="2">
    <source>
        <dbReference type="Proteomes" id="UP001595898"/>
    </source>
</evidence>
<dbReference type="Proteomes" id="UP001595898">
    <property type="component" value="Unassembled WGS sequence"/>
</dbReference>
<organism evidence="1 2">
    <name type="scientific">Halosolutus amylolyticus</name>
    <dbReference type="NCBI Taxonomy" id="2932267"/>
    <lineage>
        <taxon>Archaea</taxon>
        <taxon>Methanobacteriati</taxon>
        <taxon>Methanobacteriota</taxon>
        <taxon>Stenosarchaea group</taxon>
        <taxon>Halobacteria</taxon>
        <taxon>Halobacteriales</taxon>
        <taxon>Natrialbaceae</taxon>
        <taxon>Halosolutus</taxon>
    </lineage>
</organism>
<dbReference type="InterPro" id="IPR003329">
    <property type="entry name" value="Cytidylyl_trans"/>
</dbReference>
<dbReference type="Pfam" id="PF02348">
    <property type="entry name" value="CTP_transf_3"/>
    <property type="match status" value="1"/>
</dbReference>
<comment type="caution">
    <text evidence="1">The sequence shown here is derived from an EMBL/GenBank/DDBJ whole genome shotgun (WGS) entry which is preliminary data.</text>
</comment>
<name>A0ABD5PNW4_9EURY</name>
<dbReference type="PANTHER" id="PTHR21485:SF6">
    <property type="entry name" value="N-ACYLNEURAMINATE CYTIDYLYLTRANSFERASE-RELATED"/>
    <property type="match status" value="1"/>
</dbReference>
<proteinExistence type="predicted"/>
<dbReference type="EMBL" id="JBHSFA010000005">
    <property type="protein sequence ID" value="MFC4542230.1"/>
    <property type="molecule type" value="Genomic_DNA"/>
</dbReference>
<evidence type="ECO:0000313" key="1">
    <source>
        <dbReference type="EMBL" id="MFC4542230.1"/>
    </source>
</evidence>
<dbReference type="CDD" id="cd02513">
    <property type="entry name" value="CMP-NeuAc_Synthase"/>
    <property type="match status" value="1"/>
</dbReference>
<protein>
    <submittedName>
        <fullName evidence="1">Cytidylyltransferase domain-containing protein</fullName>
    </submittedName>
</protein>
<keyword evidence="2" id="KW-1185">Reference proteome</keyword>
<sequence>MGEGVLGVIPARGGSKRVPRKNVREIGGIPLVGHAVEQATEAALLEEVVVSTDDEEIAAAARKHGGRVPFPRPERLATDGATSAAVLDHALEWHADRGDEFDAVAMIQPTTPLRRASDIDETIDRWRSTDATAGISVSEYRAPPQWAVTMDETGTLRPYFEEDALWTDDDVPRSQDLSRLLHPNGAVFVADVPAFRAFDGFYTDRTVGYEMPISRSIDVDSPADLELARTLYATHDDPNEE</sequence>
<dbReference type="AlphaFoldDB" id="A0ABD5PNW4"/>